<dbReference type="Pfam" id="PF00753">
    <property type="entry name" value="Lactamase_B"/>
    <property type="match status" value="1"/>
</dbReference>
<feature type="transmembrane region" description="Helical" evidence="6">
    <location>
        <begin position="529"/>
        <end position="548"/>
    </location>
</feature>
<evidence type="ECO:0000313" key="9">
    <source>
        <dbReference type="Proteomes" id="UP001278188"/>
    </source>
</evidence>
<evidence type="ECO:0000256" key="3">
    <source>
        <dbReference type="ARBA" id="ARBA00022692"/>
    </source>
</evidence>
<reference evidence="8 9" key="1">
    <citation type="submission" date="2023-06" db="EMBL/GenBank/DDBJ databases">
        <title>Genomic Analysis of Acinetobacter Strains Recovered from South Australian Aquatic Samples provides Insights into the Circulation of Antibiotic Resistance determinants in the Environment.</title>
        <authorList>
            <person name="Tobin L."/>
            <person name="Jarocki V.M."/>
            <person name="Kenyon J."/>
            <person name="Drigo B."/>
            <person name="Donner E."/>
            <person name="Djordjevic S.P."/>
            <person name="Hamidian M."/>
        </authorList>
    </citation>
    <scope>NUCLEOTIDE SEQUENCE [LARGE SCALE GENOMIC DNA]</scope>
    <source>
        <strain evidence="8 9">SAAc652</strain>
    </source>
</reference>
<sequence>MKLTSVGFIIAQNKNDNNDMVQLICIGWMLGIAFMGTSMTDFGLSALPVSVSLTMLVLSLVITHRYKANLGLKYVCSCMILVSSLLAGYQYAENRLTERLKFKEEKSEQTDVIVYVNRLNELKEKSVSQKITVLGRHPQPVQWISFRKQEVSEGQDSVSLHPGRYYHLTGTVRPAYSFAVPGAFDVEKWYLQQNIMSGFSIHAVQELTEQDIYRAGHADFLHQQRSVSSRVLLWFELKRLEIREFILVHSFGNKGLLLALLTGDESLLDDNIRTQFQRFGMSHLLAISGPHVLILASMVCWCLIRLINRYKVTVYLRIPKPYLVIVPFLSCVVLYCAFVGFEIPALRTLFSSMIIGVVLLLRQKLKPLSILLFSASVLLLMDPFSILSAAFWLSYGACFILLRIYQTVQRSEKIQHEAPDSGLSQIRRMLDILFISQWKIFFALLPFMIIFFKQIAWITPFSNLFAIPWIGLVIVPLGVIAGLSFFICEPLSSAVFWLNDQCIALLLWCLNLLDMLFRPSLIPIAMDTSVLFCLILGLILLFLPLGVLPKTWAALCFLAVFLNDDTRHDFELSILDVGQGQSVFIRNQNQSLMVDTGGSMDETQFSIGEQIILPFLSVKGIPTLDYMVLTHLDQDHSGAYEHIKDRLLVTKLLSSEQLPVPVKTQFEYCSQGQQWQMGEGVTVQVLLPLGEQLAQAAQERNETSCVLYIQVRQATGIQNFLLMGDAGWPTEFQLLQQYPELKVDVLVLGHHGSRHSSAYAFLKHYQPAVAVVSAGKDNRYGHPTQEVIQRLKALNIPLYSTVEKGTVSFSAVPGKAMQMSFYRDSSPWMISQNDPEPYS</sequence>
<dbReference type="InterPro" id="IPR001279">
    <property type="entry name" value="Metallo-B-lactamas"/>
</dbReference>
<dbReference type="SMART" id="SM00849">
    <property type="entry name" value="Lactamase_B"/>
    <property type="match status" value="1"/>
</dbReference>
<dbReference type="InterPro" id="IPR004477">
    <property type="entry name" value="ComEC_N"/>
</dbReference>
<dbReference type="EMBL" id="JASVDY010000001">
    <property type="protein sequence ID" value="MDV2467919.1"/>
    <property type="molecule type" value="Genomic_DNA"/>
</dbReference>
<dbReference type="PANTHER" id="PTHR30619">
    <property type="entry name" value="DNA INTERNALIZATION/COMPETENCE PROTEIN COMEC/REC2"/>
    <property type="match status" value="1"/>
</dbReference>
<feature type="transmembrane region" description="Helical" evidence="6">
    <location>
        <begin position="432"/>
        <end position="452"/>
    </location>
</feature>
<feature type="transmembrane region" description="Helical" evidence="6">
    <location>
        <begin position="464"/>
        <end position="488"/>
    </location>
</feature>
<dbReference type="InterPro" id="IPR025405">
    <property type="entry name" value="DUF4131"/>
</dbReference>
<dbReference type="InterPro" id="IPR052159">
    <property type="entry name" value="Competence_DNA_uptake"/>
</dbReference>
<feature type="transmembrane region" description="Helical" evidence="6">
    <location>
        <begin position="283"/>
        <end position="307"/>
    </location>
</feature>
<keyword evidence="3 6" id="KW-0812">Transmembrane</keyword>
<feature type="transmembrane region" description="Helical" evidence="6">
    <location>
        <begin position="44"/>
        <end position="66"/>
    </location>
</feature>
<evidence type="ECO:0000256" key="5">
    <source>
        <dbReference type="ARBA" id="ARBA00023136"/>
    </source>
</evidence>
<dbReference type="Pfam" id="PF03772">
    <property type="entry name" value="Competence"/>
    <property type="match status" value="1"/>
</dbReference>
<feature type="transmembrane region" description="Helical" evidence="6">
    <location>
        <begin position="20"/>
        <end position="37"/>
    </location>
</feature>
<keyword evidence="4 6" id="KW-1133">Transmembrane helix</keyword>
<dbReference type="PANTHER" id="PTHR30619:SF1">
    <property type="entry name" value="RECOMBINATION PROTEIN 2"/>
    <property type="match status" value="1"/>
</dbReference>
<evidence type="ECO:0000256" key="1">
    <source>
        <dbReference type="ARBA" id="ARBA00004651"/>
    </source>
</evidence>
<dbReference type="Gene3D" id="3.60.15.10">
    <property type="entry name" value="Ribonuclease Z/Hydroxyacylglutathione hydrolase-like"/>
    <property type="match status" value="1"/>
</dbReference>
<evidence type="ECO:0000256" key="6">
    <source>
        <dbReference type="SAM" id="Phobius"/>
    </source>
</evidence>
<dbReference type="Proteomes" id="UP001278188">
    <property type="component" value="Unassembled WGS sequence"/>
</dbReference>
<evidence type="ECO:0000256" key="4">
    <source>
        <dbReference type="ARBA" id="ARBA00022989"/>
    </source>
</evidence>
<dbReference type="SUPFAM" id="SSF56281">
    <property type="entry name" value="Metallo-hydrolase/oxidoreductase"/>
    <property type="match status" value="1"/>
</dbReference>
<proteinExistence type="predicted"/>
<gene>
    <name evidence="8" type="ORF">QR674_02870</name>
</gene>
<protein>
    <submittedName>
        <fullName evidence="8">DNA internalization-related competence protein ComEC/Rec2</fullName>
    </submittedName>
</protein>
<feature type="transmembrane region" description="Helical" evidence="6">
    <location>
        <begin position="319"/>
        <end position="338"/>
    </location>
</feature>
<keyword evidence="2" id="KW-1003">Cell membrane</keyword>
<keyword evidence="5 6" id="KW-0472">Membrane</keyword>
<dbReference type="InterPro" id="IPR004797">
    <property type="entry name" value="Competence_ComEC/Rec2"/>
</dbReference>
<feature type="domain" description="Metallo-beta-lactamase" evidence="7">
    <location>
        <begin position="579"/>
        <end position="776"/>
    </location>
</feature>
<comment type="caution">
    <text evidence="8">The sequence shown here is derived from an EMBL/GenBank/DDBJ whole genome shotgun (WGS) entry which is preliminary data.</text>
</comment>
<accession>A0ABU3WC10</accession>
<name>A0ABU3WC10_9GAMM</name>
<evidence type="ECO:0000259" key="7">
    <source>
        <dbReference type="SMART" id="SM00849"/>
    </source>
</evidence>
<evidence type="ECO:0000313" key="8">
    <source>
        <dbReference type="EMBL" id="MDV2467919.1"/>
    </source>
</evidence>
<feature type="transmembrane region" description="Helical" evidence="6">
    <location>
        <begin position="494"/>
        <end position="517"/>
    </location>
</feature>
<dbReference type="NCBIfam" id="TIGR00361">
    <property type="entry name" value="ComEC_Rec2"/>
    <property type="match status" value="1"/>
</dbReference>
<evidence type="ECO:0000256" key="2">
    <source>
        <dbReference type="ARBA" id="ARBA00022475"/>
    </source>
</evidence>
<organism evidence="8 9">
    <name type="scientific">Acinetobacter chinensis</name>
    <dbReference type="NCBI Taxonomy" id="2004650"/>
    <lineage>
        <taxon>Bacteria</taxon>
        <taxon>Pseudomonadati</taxon>
        <taxon>Pseudomonadota</taxon>
        <taxon>Gammaproteobacteria</taxon>
        <taxon>Moraxellales</taxon>
        <taxon>Moraxellaceae</taxon>
        <taxon>Acinetobacter</taxon>
    </lineage>
</organism>
<dbReference type="InterPro" id="IPR035681">
    <property type="entry name" value="ComA-like_MBL"/>
</dbReference>
<dbReference type="NCBIfam" id="TIGR00360">
    <property type="entry name" value="ComEC_N-term"/>
    <property type="match status" value="1"/>
</dbReference>
<dbReference type="Pfam" id="PF13567">
    <property type="entry name" value="DUF4131"/>
    <property type="match status" value="1"/>
</dbReference>
<dbReference type="CDD" id="cd07731">
    <property type="entry name" value="ComA-like_MBL-fold"/>
    <property type="match status" value="1"/>
</dbReference>
<keyword evidence="9" id="KW-1185">Reference proteome</keyword>
<comment type="subcellular location">
    <subcellularLocation>
        <location evidence="1">Cell membrane</location>
        <topology evidence="1">Multi-pass membrane protein</topology>
    </subcellularLocation>
</comment>
<dbReference type="InterPro" id="IPR036866">
    <property type="entry name" value="RibonucZ/Hydroxyglut_hydro"/>
</dbReference>
<feature type="transmembrane region" description="Helical" evidence="6">
    <location>
        <begin position="72"/>
        <end position="92"/>
    </location>
</feature>